<gene>
    <name evidence="2" type="ORF">MCOS_LOCUS6480</name>
</gene>
<dbReference type="OrthoDB" id="6288086at2759"/>
<dbReference type="STRING" id="53468.A0A0R3UGU3"/>
<proteinExistence type="predicted"/>
<evidence type="ECO:0000256" key="1">
    <source>
        <dbReference type="SAM" id="MobiDB-lite"/>
    </source>
</evidence>
<dbReference type="EMBL" id="UXSR01005264">
    <property type="protein sequence ID" value="VDD80477.1"/>
    <property type="molecule type" value="Genomic_DNA"/>
</dbReference>
<accession>A0A0R3UGU3</accession>
<organism evidence="2 3">
    <name type="scientific">Mesocestoides corti</name>
    <name type="common">Flatworm</name>
    <dbReference type="NCBI Taxonomy" id="53468"/>
    <lineage>
        <taxon>Eukaryota</taxon>
        <taxon>Metazoa</taxon>
        <taxon>Spiralia</taxon>
        <taxon>Lophotrochozoa</taxon>
        <taxon>Platyhelminthes</taxon>
        <taxon>Cestoda</taxon>
        <taxon>Eucestoda</taxon>
        <taxon>Cyclophyllidea</taxon>
        <taxon>Mesocestoididae</taxon>
        <taxon>Mesocestoides</taxon>
    </lineage>
</organism>
<sequence>MCTPASPSTTASSTPASILLALNPWCNCLVDRAGSGASQRVLALKAIPQFFHQNSLRSVDLGLARLLSLLHAHSVLCTRCLDNESCLRHACVRAYVQPSASSNQRVTRVAPQRNARERRACFRPLTIDWPAFFKKQHRRSACRCIRWPWMQHLCWHCRVGQRQLTQPPRNCSFATPVGGHLNVAAPRTHFQTEPYSGHVRLFSLLMVFTPVPLRLSLARARSLSHRHLPPPALATVEIATQGMSALTQRLPRPARYSHRPNALTEKLSSSSVPRACRTVFFFFFHLPRLNHQRASMFVTALCENFVSLLSTTRNRVLLTKHLNADFLRGLYEERLGRQEFALFWRDKFKVAAFFGGSVSAHLLPHLLAQRIQGLGRCSHHVDALTIVSAVAVYWVSAACLRDLPKPFGWRFSDDMVVFKVPHGAPAASPHGKRSSAAAAAASVDGIVNNSPSSAYAAGLQAAAAAAIGLGHLADLSAVYRQATSDQASNPTPVLHPLTSSHHAVVVSFVGDLIGGLERGRAKLIRSGARASIPSECAFQDVRACALCADNRVVAAAAAAATPPAPSPTLSSKPPQRENALAPVLNQRTRVVRTCACVCPRKTPSTPSRKTRTLLIGSIYTCTAQWDSQLTGQTLDLVQASSIRAGCYPKVCPLDVDDVHTSASTFSVLPWPKLLRCHGITVALTSALPNLLSPSTVCTPAKKVAVQRFFLDLARAQQPDVPGCDTQHLCRVLVCFDSAVSVLSIPALVTRLSSQTSLIGQRSCEPVASAVFACVHADRGGADKKAIFLIQSLDEAGEGFSAPKIATIKQTRAHTHNHLRVVICVTPGSHCFPYKVTTTAASPPPGEVLIKTHHLVPVVCLRASTGITPPPPPPTMTTTTTPACQVPSS</sequence>
<name>A0A0R3UGU3_MESCO</name>
<evidence type="ECO:0000313" key="3">
    <source>
        <dbReference type="Proteomes" id="UP000267029"/>
    </source>
</evidence>
<keyword evidence="3" id="KW-1185">Reference proteome</keyword>
<feature type="region of interest" description="Disordered" evidence="1">
    <location>
        <begin position="865"/>
        <end position="888"/>
    </location>
</feature>
<protein>
    <submittedName>
        <fullName evidence="2">Uncharacterized protein</fullName>
    </submittedName>
</protein>
<dbReference type="AlphaFoldDB" id="A0A0R3UGU3"/>
<evidence type="ECO:0000313" key="2">
    <source>
        <dbReference type="EMBL" id="VDD80477.1"/>
    </source>
</evidence>
<dbReference type="Proteomes" id="UP000267029">
    <property type="component" value="Unassembled WGS sequence"/>
</dbReference>
<reference evidence="2 3" key="1">
    <citation type="submission" date="2018-10" db="EMBL/GenBank/DDBJ databases">
        <authorList>
            <consortium name="Pathogen Informatics"/>
        </authorList>
    </citation>
    <scope>NUCLEOTIDE SEQUENCE [LARGE SCALE GENOMIC DNA]</scope>
</reference>